<evidence type="ECO:0000313" key="2">
    <source>
        <dbReference type="Proteomes" id="UP000436006"/>
    </source>
</evidence>
<name>A0A7K1S9F5_9BACT</name>
<dbReference type="Proteomes" id="UP000436006">
    <property type="component" value="Unassembled WGS sequence"/>
</dbReference>
<dbReference type="Gene3D" id="2.30.110.20">
    <property type="entry name" value="Hcp1-like"/>
    <property type="match status" value="1"/>
</dbReference>
<proteinExistence type="predicted"/>
<dbReference type="EMBL" id="WPIN01000003">
    <property type="protein sequence ID" value="MVM30395.1"/>
    <property type="molecule type" value="Genomic_DNA"/>
</dbReference>
<comment type="caution">
    <text evidence="1">The sequence shown here is derived from an EMBL/GenBank/DDBJ whole genome shotgun (WGS) entry which is preliminary data.</text>
</comment>
<dbReference type="InterPro" id="IPR041408">
    <property type="entry name" value="Hcp_Tssd"/>
</dbReference>
<reference evidence="1 2" key="1">
    <citation type="submission" date="2019-12" db="EMBL/GenBank/DDBJ databases">
        <title>Spirosoma sp. HMF4905 genome sequencing and assembly.</title>
        <authorList>
            <person name="Kang H."/>
            <person name="Cha I."/>
            <person name="Kim H."/>
            <person name="Joh K."/>
        </authorList>
    </citation>
    <scope>NUCLEOTIDE SEQUENCE [LARGE SCALE GENOMIC DNA]</scope>
    <source>
        <strain evidence="1 2">HMF4905</strain>
    </source>
</reference>
<organism evidence="1 2">
    <name type="scientific">Spirosoma arboris</name>
    <dbReference type="NCBI Taxonomy" id="2682092"/>
    <lineage>
        <taxon>Bacteria</taxon>
        <taxon>Pseudomonadati</taxon>
        <taxon>Bacteroidota</taxon>
        <taxon>Cytophagia</taxon>
        <taxon>Cytophagales</taxon>
        <taxon>Cytophagaceae</taxon>
        <taxon>Spirosoma</taxon>
    </lineage>
</organism>
<dbReference type="AlphaFoldDB" id="A0A7K1S9F5"/>
<protein>
    <submittedName>
        <fullName evidence="1">Uncharacterized protein</fullName>
    </submittedName>
</protein>
<dbReference type="InterPro" id="IPR036624">
    <property type="entry name" value="Hcp1-lik_sf"/>
</dbReference>
<accession>A0A7K1S9F5</accession>
<dbReference type="Pfam" id="PF17642">
    <property type="entry name" value="TssD"/>
    <property type="match status" value="1"/>
</dbReference>
<dbReference type="SUPFAM" id="SSF141452">
    <property type="entry name" value="Hcp1-like"/>
    <property type="match status" value="1"/>
</dbReference>
<sequence length="183" mass="21365">MAHKAILSVSGEDIPVLEFSVAFKQARDDQGKPASKVMLGDFYLIMEGGTDLFFEWLIDKTRFENGTIKTYRDDQDSVMLTYEFENAFVTDVSESYYENVGNPNVSYKRVSSGEDLSDDVIDFQYKGFRLGRKDNTLMQNMWNRVRKFQERTNNPYCLFITMSCEKLKIQDTQFENKWNGKLE</sequence>
<evidence type="ECO:0000313" key="1">
    <source>
        <dbReference type="EMBL" id="MVM30395.1"/>
    </source>
</evidence>
<keyword evidence="2" id="KW-1185">Reference proteome</keyword>
<gene>
    <name evidence="1" type="ORF">GO755_10150</name>
</gene>
<dbReference type="GO" id="GO:0033104">
    <property type="term" value="C:type VI protein secretion system complex"/>
    <property type="evidence" value="ECO:0007669"/>
    <property type="project" value="InterPro"/>
</dbReference>
<dbReference type="RefSeq" id="WP_157584624.1">
    <property type="nucleotide sequence ID" value="NZ_WPIN01000003.1"/>
</dbReference>